<keyword evidence="2" id="KW-1185">Reference proteome</keyword>
<proteinExistence type="predicted"/>
<dbReference type="Proteomes" id="UP001163203">
    <property type="component" value="Chromosome"/>
</dbReference>
<dbReference type="InterPro" id="IPR011989">
    <property type="entry name" value="ARM-like"/>
</dbReference>
<organism evidence="1 2">
    <name type="scientific">Amycolatopsis cynarae</name>
    <dbReference type="NCBI Taxonomy" id="2995223"/>
    <lineage>
        <taxon>Bacteria</taxon>
        <taxon>Bacillati</taxon>
        <taxon>Actinomycetota</taxon>
        <taxon>Actinomycetes</taxon>
        <taxon>Pseudonocardiales</taxon>
        <taxon>Pseudonocardiaceae</taxon>
        <taxon>Amycolatopsis</taxon>
    </lineage>
</organism>
<protein>
    <submittedName>
        <fullName evidence="1">HEAT repeat domain-containing protein</fullName>
    </submittedName>
</protein>
<reference evidence="1" key="1">
    <citation type="submission" date="2022-11" db="EMBL/GenBank/DDBJ databases">
        <authorList>
            <person name="Mo P."/>
        </authorList>
    </citation>
    <scope>NUCLEOTIDE SEQUENCE</scope>
    <source>
        <strain evidence="1">HUAS 11-8</strain>
    </source>
</reference>
<dbReference type="EMBL" id="CP113836">
    <property type="protein sequence ID" value="WAL69016.1"/>
    <property type="molecule type" value="Genomic_DNA"/>
</dbReference>
<evidence type="ECO:0000313" key="2">
    <source>
        <dbReference type="Proteomes" id="UP001163203"/>
    </source>
</evidence>
<dbReference type="Gene3D" id="1.25.10.10">
    <property type="entry name" value="Leucine-rich Repeat Variant"/>
    <property type="match status" value="1"/>
</dbReference>
<sequence length="603" mass="66085">MGEIDQDTVWFDWHSMVYRDFDFDLDAPGDRSSAALEALEADLGVSDDVEIDFLGGGEWGQRLANVIGMGLSALLERLSHPDVAVRRIMPVVLAYADAQPDAVVPTLLHRSERDPDAPVRLGLLLASGRHANDPRVSDHLRRRMREGGPAEALGAALGLALPPFPATDDEVVEALTLCADEQAGAALAELAWGDPQWNGEPPPRGAVDRIGGWLFDTPDVRSRWLSRMLPRLWDGRLDPSAAPVLIEAADRLFEKDRCYADHAAAVADLLGHPDSEVRRAAIRTHHLFAHDGYADALLGVLDDPDLSARALTLLLWRKDPRCLPRLRERMRHGTLDCHVLRYAGNFAEELWPAIGARVADEDTPAAELAALLTQVHGWHASGDPIALPVAVALERLNARIEAAGNPESDDHAAAREAARFLRDWRARAADEQSLEGRLARMRHILALSHPKDHDVVRSELDALTRRHEPDHTPHPDDPRRDITSCEWIAAFPHAAQPAVPILRRLRDTAAVPGAVRAAAAHALWKITGDADGALPVLVEQIRQAPLLVLDYLGFMGAAARPALPALRLCDDGDSDFALLARRAVRKIEGVSQDRPSVRHKLRG</sequence>
<name>A0ABY7BDL9_9PSEU</name>
<gene>
    <name evidence="1" type="ORF">ORV05_14980</name>
</gene>
<dbReference type="InterPro" id="IPR016024">
    <property type="entry name" value="ARM-type_fold"/>
</dbReference>
<evidence type="ECO:0000313" key="1">
    <source>
        <dbReference type="EMBL" id="WAL69016.1"/>
    </source>
</evidence>
<dbReference type="SUPFAM" id="SSF48371">
    <property type="entry name" value="ARM repeat"/>
    <property type="match status" value="1"/>
</dbReference>
<dbReference type="RefSeq" id="WP_268759104.1">
    <property type="nucleotide sequence ID" value="NZ_CP113836.1"/>
</dbReference>
<accession>A0ABY7BDL9</accession>